<dbReference type="Gene3D" id="1.10.510.10">
    <property type="entry name" value="Transferase(Phosphotransferase) domain 1"/>
    <property type="match status" value="1"/>
</dbReference>
<dbReference type="Gene3D" id="3.30.200.20">
    <property type="entry name" value="Phosphorylase Kinase, domain 1"/>
    <property type="match status" value="1"/>
</dbReference>
<dbReference type="GO" id="GO:0004672">
    <property type="term" value="F:protein kinase activity"/>
    <property type="evidence" value="ECO:0007669"/>
    <property type="project" value="InterPro"/>
</dbReference>
<reference evidence="3" key="1">
    <citation type="journal article" date="2020" name="Stud. Mycol.">
        <title>101 Dothideomycetes genomes: a test case for predicting lifestyles and emergence of pathogens.</title>
        <authorList>
            <person name="Haridas S."/>
            <person name="Albert R."/>
            <person name="Binder M."/>
            <person name="Bloem J."/>
            <person name="Labutti K."/>
            <person name="Salamov A."/>
            <person name="Andreopoulos B."/>
            <person name="Baker S."/>
            <person name="Barry K."/>
            <person name="Bills G."/>
            <person name="Bluhm B."/>
            <person name="Cannon C."/>
            <person name="Castanera R."/>
            <person name="Culley D."/>
            <person name="Daum C."/>
            <person name="Ezra D."/>
            <person name="Gonzalez J."/>
            <person name="Henrissat B."/>
            <person name="Kuo A."/>
            <person name="Liang C."/>
            <person name="Lipzen A."/>
            <person name="Lutzoni F."/>
            <person name="Magnuson J."/>
            <person name="Mondo S."/>
            <person name="Nolan M."/>
            <person name="Ohm R."/>
            <person name="Pangilinan J."/>
            <person name="Park H.-J."/>
            <person name="Ramirez L."/>
            <person name="Alfaro M."/>
            <person name="Sun H."/>
            <person name="Tritt A."/>
            <person name="Yoshinaga Y."/>
            <person name="Zwiers L.-H."/>
            <person name="Turgeon B."/>
            <person name="Goodwin S."/>
            <person name="Spatafora J."/>
            <person name="Crous P."/>
            <person name="Grigoriev I."/>
        </authorList>
    </citation>
    <scope>NUCLEOTIDE SEQUENCE</scope>
    <source>
        <strain evidence="3">CBS 122368</strain>
    </source>
</reference>
<evidence type="ECO:0000313" key="4">
    <source>
        <dbReference type="Proteomes" id="UP000800094"/>
    </source>
</evidence>
<dbReference type="Proteomes" id="UP000800094">
    <property type="component" value="Unassembled WGS sequence"/>
</dbReference>
<feature type="compositionally biased region" description="Basic and acidic residues" evidence="1">
    <location>
        <begin position="65"/>
        <end position="77"/>
    </location>
</feature>
<proteinExistence type="predicted"/>
<evidence type="ECO:0000256" key="1">
    <source>
        <dbReference type="SAM" id="MobiDB-lite"/>
    </source>
</evidence>
<dbReference type="OrthoDB" id="2156052at2759"/>
<dbReference type="GeneID" id="54581104"/>
<dbReference type="SUPFAM" id="SSF56112">
    <property type="entry name" value="Protein kinase-like (PK-like)"/>
    <property type="match status" value="1"/>
</dbReference>
<feature type="region of interest" description="Disordered" evidence="1">
    <location>
        <begin position="1"/>
        <end position="94"/>
    </location>
</feature>
<feature type="compositionally biased region" description="Low complexity" evidence="1">
    <location>
        <begin position="78"/>
        <end position="90"/>
    </location>
</feature>
<evidence type="ECO:0000313" key="3">
    <source>
        <dbReference type="EMBL" id="KAF2254148.1"/>
    </source>
</evidence>
<dbReference type="InterPro" id="IPR000719">
    <property type="entry name" value="Prot_kinase_dom"/>
</dbReference>
<evidence type="ECO:0000259" key="2">
    <source>
        <dbReference type="PROSITE" id="PS50011"/>
    </source>
</evidence>
<feature type="compositionally biased region" description="Basic and acidic residues" evidence="1">
    <location>
        <begin position="1"/>
        <end position="35"/>
    </location>
</feature>
<dbReference type="PROSITE" id="PS50011">
    <property type="entry name" value="PROTEIN_KINASE_DOM"/>
    <property type="match status" value="1"/>
</dbReference>
<feature type="compositionally biased region" description="Basic and acidic residues" evidence="1">
    <location>
        <begin position="44"/>
        <end position="56"/>
    </location>
</feature>
<sequence length="837" mass="94138">MEDRPDYEKLFLEERRRREAAESAREEERRVREAAESAQQAAESAREEERRGREAAESAQQAAESAREEERRGREAAESAQQAAESAQQAAERKLRKTTLPEFLNACHKHLHLGLTVQANSKLSTQGNPANANNKTRPERILEWEDFSVQQEAIWNVLMDSDFVSGRHFTSKHTVKESGEEIRERRMGSEQDLHVFLRTTCENQVSAIIKQLYGDSALRQKFGLKGSVKFENHANTLSPELQLEEGMEQMTVSGTRLEAKAKGVQSSDSMDATEPAAAGRAGTSLYLPRADQFCVYNTSTRETETSTRETETSTRETETSTREPETSTREPESHIAAFIMEYKAPHKLKLGYIYEGLGEMELKDVIPRRETESSKDRFRRLVAAVITQAFSYMVAIGVEYGCVCTGEASIFLRVPDDPKTVYYYLSVPKGDVGKTTGWTPNSQEPNRLHLTAMGQMLAFTLQALKVPQRSLEWRAEAAAQLNTWTVMYEDLLHKIPPRDAPSSEYRPPRDDRLLRISPIRLRPRPVQTGSPSCRETPDQHEDSSDEEPDPDTPSRQPSLPQPMARTHAPTGSSSPSRSSQGGSQSGQYCTQKCVLGLVEGGPLDTSCPNVRDHGDSRHRINLRTFLALIRGQLAEDLDIDCKPVGRPGSCGVHFWVRLKSHGYVVAAKATPVYFAQRLKREATIYRRLRRLQGIHVPVYLGDIALARPYLYEGIVWLTHMMFLSFGGRRISQHLTAENWAEVNQLVDLSAQAIHKLGVLHNDLEPRNILWNKETKHAMVIDFERAEVVKRRTVLDVPSPNGGGKRGSEASMAEQEEDDVFAMERRGAAIELEGLAVF</sequence>
<dbReference type="Pfam" id="PF06293">
    <property type="entry name" value="Kdo"/>
    <property type="match status" value="1"/>
</dbReference>
<dbReference type="AlphaFoldDB" id="A0A6A6IV85"/>
<protein>
    <recommendedName>
        <fullName evidence="2">Protein kinase domain-containing protein</fullName>
    </recommendedName>
</protein>
<dbReference type="GO" id="GO:0005524">
    <property type="term" value="F:ATP binding"/>
    <property type="evidence" value="ECO:0007669"/>
    <property type="project" value="InterPro"/>
</dbReference>
<dbReference type="RefSeq" id="XP_033689152.1">
    <property type="nucleotide sequence ID" value="XM_033827774.1"/>
</dbReference>
<gene>
    <name evidence="3" type="ORF">BU26DRAFT_514154</name>
</gene>
<keyword evidence="4" id="KW-1185">Reference proteome</keyword>
<feature type="region of interest" description="Disordered" evidence="1">
    <location>
        <begin position="299"/>
        <end position="331"/>
    </location>
</feature>
<dbReference type="InterPro" id="IPR011009">
    <property type="entry name" value="Kinase-like_dom_sf"/>
</dbReference>
<feature type="compositionally biased region" description="Low complexity" evidence="1">
    <location>
        <begin position="571"/>
        <end position="585"/>
    </location>
</feature>
<feature type="region of interest" description="Disordered" evidence="1">
    <location>
        <begin position="495"/>
        <end position="585"/>
    </location>
</feature>
<dbReference type="InterPro" id="IPR052396">
    <property type="entry name" value="Meiotic_Drive_Suppr_Kinase"/>
</dbReference>
<feature type="domain" description="Protein kinase" evidence="2">
    <location>
        <begin position="639"/>
        <end position="837"/>
    </location>
</feature>
<organism evidence="3 4">
    <name type="scientific">Trematosphaeria pertusa</name>
    <dbReference type="NCBI Taxonomy" id="390896"/>
    <lineage>
        <taxon>Eukaryota</taxon>
        <taxon>Fungi</taxon>
        <taxon>Dikarya</taxon>
        <taxon>Ascomycota</taxon>
        <taxon>Pezizomycotina</taxon>
        <taxon>Dothideomycetes</taxon>
        <taxon>Pleosporomycetidae</taxon>
        <taxon>Pleosporales</taxon>
        <taxon>Massarineae</taxon>
        <taxon>Trematosphaeriaceae</taxon>
        <taxon>Trematosphaeria</taxon>
    </lineage>
</organism>
<dbReference type="EMBL" id="ML987190">
    <property type="protein sequence ID" value="KAF2254148.1"/>
    <property type="molecule type" value="Genomic_DNA"/>
</dbReference>
<feature type="compositionally biased region" description="Basic and acidic residues" evidence="1">
    <location>
        <begin position="301"/>
        <end position="331"/>
    </location>
</feature>
<dbReference type="PANTHER" id="PTHR37171:SF1">
    <property type="entry name" value="SERINE_THREONINE-PROTEIN KINASE YRZF-RELATED"/>
    <property type="match status" value="1"/>
</dbReference>
<name>A0A6A6IV85_9PLEO</name>
<accession>A0A6A6IV85</accession>
<dbReference type="PANTHER" id="PTHR37171">
    <property type="entry name" value="SERINE/THREONINE-PROTEIN KINASE YRZF-RELATED"/>
    <property type="match status" value="1"/>
</dbReference>